<proteinExistence type="predicted"/>
<organism evidence="1 2">
    <name type="scientific">Staphylococcus aureus</name>
    <dbReference type="NCBI Taxonomy" id="1280"/>
    <lineage>
        <taxon>Bacteria</taxon>
        <taxon>Bacillati</taxon>
        <taxon>Bacillota</taxon>
        <taxon>Bacilli</taxon>
        <taxon>Bacillales</taxon>
        <taxon>Staphylococcaceae</taxon>
        <taxon>Staphylococcus</taxon>
    </lineage>
</organism>
<protein>
    <submittedName>
        <fullName evidence="1">Oligopeptide ABC superfamily ATP binding cassette transporter, binding protein</fullName>
    </submittedName>
</protein>
<evidence type="ECO:0000313" key="2">
    <source>
        <dbReference type="Proteomes" id="UP000249913"/>
    </source>
</evidence>
<reference evidence="1 2" key="1">
    <citation type="submission" date="2018-06" db="EMBL/GenBank/DDBJ databases">
        <authorList>
            <consortium name="Pathogen Informatics"/>
            <person name="Doyle S."/>
        </authorList>
    </citation>
    <scope>NUCLEOTIDE SEQUENCE [LARGE SCALE GENOMIC DNA]</scope>
    <source>
        <strain evidence="1 2">NCTC7878</strain>
    </source>
</reference>
<dbReference type="SUPFAM" id="SSF53850">
    <property type="entry name" value="Periplasmic binding protein-like II"/>
    <property type="match status" value="1"/>
</dbReference>
<gene>
    <name evidence="1" type="ORF">NCTC7878_00697</name>
</gene>
<evidence type="ECO:0000313" key="1">
    <source>
        <dbReference type="EMBL" id="SPZ97305.1"/>
    </source>
</evidence>
<dbReference type="Gene3D" id="3.10.105.10">
    <property type="entry name" value="Dipeptide-binding Protein, Domain 3"/>
    <property type="match status" value="1"/>
</dbReference>
<name>A0A2X2KAL6_STAAU</name>
<dbReference type="AlphaFoldDB" id="A0A2X2KAL6"/>
<dbReference type="Proteomes" id="UP000249913">
    <property type="component" value="Unassembled WGS sequence"/>
</dbReference>
<dbReference type="EMBL" id="UAUX01000004">
    <property type="protein sequence ID" value="SPZ97305.1"/>
    <property type="molecule type" value="Genomic_DNA"/>
</dbReference>
<sequence length="128" mass="14891">MKLVEFGKYNEDLANASKDMEVYFRSWAGGTDLDPSDLYHTDRPQNEMRTVLPKSDQYLDDALDFDKVGIDEKKRKDIYVKWQKYMNDELPGLPMFQGKSITIVNDKVRNLDIEIGTDQSLYNLTKEA</sequence>
<accession>A0A2X2KAL6</accession>
<dbReference type="Gene3D" id="3.40.190.10">
    <property type="entry name" value="Periplasmic binding protein-like II"/>
    <property type="match status" value="1"/>
</dbReference>